<dbReference type="Proteomes" id="UP001064048">
    <property type="component" value="Chromosome Z"/>
</dbReference>
<accession>A0ACC0JZ93</accession>
<proteinExistence type="predicted"/>
<sequence>MIQCSLKSNMSEDLSKKRKLSEDSGVETDVSPAKAPHIQCPYLDTINRHVLDFDFEKLCSVSLTRINVYACLVCGKYFQGRGTNTHAYTHSVADGHHVFLNLHTLKFYCLPDNYEVIDSSLNDIKYVLNPVFTSEQITMMDTNTKMFRAIDGTMYMPGIVGLNNIKANDYCNVILQCLSQVRPLRNYFLREANYANVRRPPGDSSFLLVQRFGELLRKLWNPRAFKAHVSPHEMLQAVVLWSKKRFQFIKQSDPVDFLSWFLNSLHMALNGTKKADSSIIYKSFLGHMKIYTRKLPPPDADDAARVNLNSDEYKEMITESPFLYLTCDLPPTPLFTDEFRENIIPQVNLYQLLSKFNGQTSKEYKTYKENFLKRFEITQLPPYLILYIKRFTKNTFFVEKNPTVVNFPVKNVDFGDILTPEVKAKHKGRTTYELVGNIVHDGAPEKGTYRAHVRDAGSPRHQYTAPDDHSYGGVDDALIDDLCSTIYEEAQYIALNGYKHADLLMEQICLCTLAGHASFLQRRWLSSLLRLQTSHGCFRQNLKPSASVEALATKPWRISKKDTQLIMGKRCNGHVTAVAVATLGAAVRYIVETYY</sequence>
<comment type="caution">
    <text evidence="1">The sequence shown here is derived from an EMBL/GenBank/DDBJ whole genome shotgun (WGS) entry which is preliminary data.</text>
</comment>
<reference evidence="1 2" key="1">
    <citation type="journal article" date="2022" name="Genome Biol. Evol.">
        <title>The Spruce Budworm Genome: Reconstructing the Evolutionary History of Antifreeze Proteins.</title>
        <authorList>
            <person name="Beliveau C."/>
            <person name="Gagne P."/>
            <person name="Picq S."/>
            <person name="Vernygora O."/>
            <person name="Keeling C.I."/>
            <person name="Pinkney K."/>
            <person name="Doucet D."/>
            <person name="Wen F."/>
            <person name="Johnston J.S."/>
            <person name="Maaroufi H."/>
            <person name="Boyle B."/>
            <person name="Laroche J."/>
            <person name="Dewar K."/>
            <person name="Juretic N."/>
            <person name="Blackburn G."/>
            <person name="Nisole A."/>
            <person name="Brunet B."/>
            <person name="Brandao M."/>
            <person name="Lumley L."/>
            <person name="Duan J."/>
            <person name="Quan G."/>
            <person name="Lucarotti C.J."/>
            <person name="Roe A.D."/>
            <person name="Sperling F.A.H."/>
            <person name="Levesque R.C."/>
            <person name="Cusson M."/>
        </authorList>
    </citation>
    <scope>NUCLEOTIDE SEQUENCE [LARGE SCALE GENOMIC DNA]</scope>
    <source>
        <strain evidence="1">Glfc:IPQL:Cfum</strain>
    </source>
</reference>
<protein>
    <submittedName>
        <fullName evidence="1">Uncharacterized protein</fullName>
    </submittedName>
</protein>
<name>A0ACC0JZ93_CHOFU</name>
<gene>
    <name evidence="1" type="ORF">MSG28_000185</name>
</gene>
<evidence type="ECO:0000313" key="1">
    <source>
        <dbReference type="EMBL" id="KAI8429566.1"/>
    </source>
</evidence>
<keyword evidence="2" id="KW-1185">Reference proteome</keyword>
<evidence type="ECO:0000313" key="2">
    <source>
        <dbReference type="Proteomes" id="UP001064048"/>
    </source>
</evidence>
<organism evidence="1 2">
    <name type="scientific">Choristoneura fumiferana</name>
    <name type="common">Spruce budworm moth</name>
    <name type="synonym">Archips fumiferana</name>
    <dbReference type="NCBI Taxonomy" id="7141"/>
    <lineage>
        <taxon>Eukaryota</taxon>
        <taxon>Metazoa</taxon>
        <taxon>Ecdysozoa</taxon>
        <taxon>Arthropoda</taxon>
        <taxon>Hexapoda</taxon>
        <taxon>Insecta</taxon>
        <taxon>Pterygota</taxon>
        <taxon>Neoptera</taxon>
        <taxon>Endopterygota</taxon>
        <taxon>Lepidoptera</taxon>
        <taxon>Glossata</taxon>
        <taxon>Ditrysia</taxon>
        <taxon>Tortricoidea</taxon>
        <taxon>Tortricidae</taxon>
        <taxon>Tortricinae</taxon>
        <taxon>Choristoneura</taxon>
    </lineage>
</organism>
<dbReference type="EMBL" id="CM046131">
    <property type="protein sequence ID" value="KAI8429566.1"/>
    <property type="molecule type" value="Genomic_DNA"/>
</dbReference>